<dbReference type="AlphaFoldDB" id="A0A348WFL2"/>
<name>A0A348WFL2_9RHOB</name>
<feature type="domain" description="Aldehyde dehydrogenase" evidence="2">
    <location>
        <begin position="14"/>
        <end position="450"/>
    </location>
</feature>
<dbReference type="PANTHER" id="PTHR11699">
    <property type="entry name" value="ALDEHYDE DEHYDROGENASE-RELATED"/>
    <property type="match status" value="1"/>
</dbReference>
<dbReference type="Pfam" id="PF00171">
    <property type="entry name" value="Aldedh"/>
    <property type="match status" value="1"/>
</dbReference>
<dbReference type="InterPro" id="IPR016161">
    <property type="entry name" value="Ald_DH/histidinol_DH"/>
</dbReference>
<dbReference type="SUPFAM" id="SSF53720">
    <property type="entry name" value="ALDH-like"/>
    <property type="match status" value="1"/>
</dbReference>
<dbReference type="InterPro" id="IPR015590">
    <property type="entry name" value="Aldehyde_DH_dom"/>
</dbReference>
<dbReference type="InterPro" id="IPR016162">
    <property type="entry name" value="Ald_DH_N"/>
</dbReference>
<dbReference type="GO" id="GO:0016620">
    <property type="term" value="F:oxidoreductase activity, acting on the aldehyde or oxo group of donors, NAD or NADP as acceptor"/>
    <property type="evidence" value="ECO:0007669"/>
    <property type="project" value="InterPro"/>
</dbReference>
<accession>A0A348WFL2</accession>
<comment type="caution">
    <text evidence="3">The sequence shown here is derived from an EMBL/GenBank/DDBJ whole genome shotgun (WGS) entry which is preliminary data.</text>
</comment>
<evidence type="ECO:0000313" key="3">
    <source>
        <dbReference type="EMBL" id="HAR53324.1"/>
    </source>
</evidence>
<evidence type="ECO:0000256" key="1">
    <source>
        <dbReference type="ARBA" id="ARBA00023002"/>
    </source>
</evidence>
<dbReference type="Gene3D" id="3.40.309.10">
    <property type="entry name" value="Aldehyde Dehydrogenase, Chain A, domain 2"/>
    <property type="match status" value="1"/>
</dbReference>
<keyword evidence="1" id="KW-0560">Oxidoreductase</keyword>
<dbReference type="PROSITE" id="PS00070">
    <property type="entry name" value="ALDEHYDE_DEHYDR_CYS"/>
    <property type="match status" value="1"/>
</dbReference>
<evidence type="ECO:0000259" key="2">
    <source>
        <dbReference type="Pfam" id="PF00171"/>
    </source>
</evidence>
<proteinExistence type="predicted"/>
<organism evidence="3 4">
    <name type="scientific">Roseovarius nubinhibens</name>
    <dbReference type="NCBI Taxonomy" id="314263"/>
    <lineage>
        <taxon>Bacteria</taxon>
        <taxon>Pseudomonadati</taxon>
        <taxon>Pseudomonadota</taxon>
        <taxon>Alphaproteobacteria</taxon>
        <taxon>Rhodobacterales</taxon>
        <taxon>Roseobacteraceae</taxon>
        <taxon>Roseovarius</taxon>
    </lineage>
</organism>
<evidence type="ECO:0000313" key="4">
    <source>
        <dbReference type="Proteomes" id="UP000264719"/>
    </source>
</evidence>
<protein>
    <submittedName>
        <fullName evidence="3">Aldehyde dehydrogenase</fullName>
    </submittedName>
</protein>
<dbReference type="Gene3D" id="3.40.605.10">
    <property type="entry name" value="Aldehyde Dehydrogenase, Chain A, domain 1"/>
    <property type="match status" value="1"/>
</dbReference>
<dbReference type="CDD" id="cd07078">
    <property type="entry name" value="ALDH"/>
    <property type="match status" value="1"/>
</dbReference>
<reference evidence="3 4" key="1">
    <citation type="journal article" date="2018" name="Nat. Biotechnol.">
        <title>A standardized bacterial taxonomy based on genome phylogeny substantially revises the tree of life.</title>
        <authorList>
            <person name="Parks D.H."/>
            <person name="Chuvochina M."/>
            <person name="Waite D.W."/>
            <person name="Rinke C."/>
            <person name="Skarshewski A."/>
            <person name="Chaumeil P.A."/>
            <person name="Hugenholtz P."/>
        </authorList>
    </citation>
    <scope>NUCLEOTIDE SEQUENCE [LARGE SCALE GENOMIC DNA]</scope>
    <source>
        <strain evidence="3">UBA9169</strain>
    </source>
</reference>
<sequence length="453" mass="46983">MTVTVPSRLASDPKPSDAEACVSQAAEAMPIWARTAPLDRAARLNQLARLLSDNCETLARVMVEEVGKPITEARAEVAASVRMADVFAAWPYWGRSARIAELSGFGVGHVLAKPRGIAALITPWNYPISNPVQKIAAALVTGNAIVWRPSPATPRCSAALADILGQLDLPDGLVTTLIETGSEGAKALVADTRVAAVSFTGSSTVGTEIYRNATRSGTIVQCEMGGKNAAVVLADADIDAAASRIVAGAFGFAGQKCTAMSRVFVEGAVAPQFHQALAHAVADAVYGDPSEPSTQIGPVISSAKARALEAVVAEASTRGLKPLDCAPRTIGDVSKDTFFVPRIFTDVPRADPLMQAEFFGPILAVATITDLDDAILAVNDSDYGLAAAIFTADRAKAMHFAAEAEVGTVKINEATPGLSVALPATGWKASGAGPGELAEESIRFFTKSTAVIG</sequence>
<dbReference type="EMBL" id="DMVW01000153">
    <property type="protein sequence ID" value="HAR53324.1"/>
    <property type="molecule type" value="Genomic_DNA"/>
</dbReference>
<dbReference type="InterPro" id="IPR016163">
    <property type="entry name" value="Ald_DH_C"/>
</dbReference>
<dbReference type="Proteomes" id="UP000264719">
    <property type="component" value="Unassembled WGS sequence"/>
</dbReference>
<gene>
    <name evidence="3" type="ORF">DCS45_15825</name>
</gene>
<dbReference type="RefSeq" id="WP_339852870.1">
    <property type="nucleotide sequence ID" value="NZ_CAXAXR010000004.1"/>
</dbReference>
<dbReference type="InterPro" id="IPR016160">
    <property type="entry name" value="Ald_DH_CS_CYS"/>
</dbReference>